<organism evidence="3 4">
    <name type="scientific">Glomus cerebriforme</name>
    <dbReference type="NCBI Taxonomy" id="658196"/>
    <lineage>
        <taxon>Eukaryota</taxon>
        <taxon>Fungi</taxon>
        <taxon>Fungi incertae sedis</taxon>
        <taxon>Mucoromycota</taxon>
        <taxon>Glomeromycotina</taxon>
        <taxon>Glomeromycetes</taxon>
        <taxon>Glomerales</taxon>
        <taxon>Glomeraceae</taxon>
        <taxon>Glomus</taxon>
    </lineage>
</organism>
<feature type="transmembrane region" description="Helical" evidence="2">
    <location>
        <begin position="6"/>
        <end position="24"/>
    </location>
</feature>
<dbReference type="AlphaFoldDB" id="A0A397SMB9"/>
<keyword evidence="2" id="KW-0472">Membrane</keyword>
<reference evidence="3 4" key="1">
    <citation type="submission" date="2018-06" db="EMBL/GenBank/DDBJ databases">
        <title>Comparative genomics reveals the genomic features of Rhizophagus irregularis, R. cerebriforme, R. diaphanum and Gigaspora rosea, and their symbiotic lifestyle signature.</title>
        <authorList>
            <person name="Morin E."/>
            <person name="San Clemente H."/>
            <person name="Chen E.C.H."/>
            <person name="De La Providencia I."/>
            <person name="Hainaut M."/>
            <person name="Kuo A."/>
            <person name="Kohler A."/>
            <person name="Murat C."/>
            <person name="Tang N."/>
            <person name="Roy S."/>
            <person name="Loubradou J."/>
            <person name="Henrissat B."/>
            <person name="Grigoriev I.V."/>
            <person name="Corradi N."/>
            <person name="Roux C."/>
            <person name="Martin F.M."/>
        </authorList>
    </citation>
    <scope>NUCLEOTIDE SEQUENCE [LARGE SCALE GENOMIC DNA]</scope>
    <source>
        <strain evidence="3 4">DAOM 227022</strain>
    </source>
</reference>
<comment type="caution">
    <text evidence="3">The sequence shown here is derived from an EMBL/GenBank/DDBJ whole genome shotgun (WGS) entry which is preliminary data.</text>
</comment>
<evidence type="ECO:0000313" key="4">
    <source>
        <dbReference type="Proteomes" id="UP000265703"/>
    </source>
</evidence>
<name>A0A397SMB9_9GLOM</name>
<feature type="region of interest" description="Disordered" evidence="1">
    <location>
        <begin position="83"/>
        <end position="103"/>
    </location>
</feature>
<dbReference type="EMBL" id="QKYT01000544">
    <property type="protein sequence ID" value="RIA83754.1"/>
    <property type="molecule type" value="Genomic_DNA"/>
</dbReference>
<sequence>MNLLFYIFKLTFILLFAPLGNLIITTCSPKTSTLELYSKNSSSPMPTKIVTLTDAVTILDILIPQYNNSTNMSHDKKINYKHHVHEDENQSKKKLKSSISFDHSQQKIINF</sequence>
<keyword evidence="2" id="KW-1133">Transmembrane helix</keyword>
<evidence type="ECO:0000256" key="1">
    <source>
        <dbReference type="SAM" id="MobiDB-lite"/>
    </source>
</evidence>
<protein>
    <submittedName>
        <fullName evidence="3">Uncharacterized protein</fullName>
    </submittedName>
</protein>
<gene>
    <name evidence="3" type="ORF">C1645_833300</name>
</gene>
<evidence type="ECO:0000313" key="3">
    <source>
        <dbReference type="EMBL" id="RIA83754.1"/>
    </source>
</evidence>
<dbReference type="Proteomes" id="UP000265703">
    <property type="component" value="Unassembled WGS sequence"/>
</dbReference>
<evidence type="ECO:0000256" key="2">
    <source>
        <dbReference type="SAM" id="Phobius"/>
    </source>
</evidence>
<dbReference type="STRING" id="658196.A0A397SMB9"/>
<keyword evidence="4" id="KW-1185">Reference proteome</keyword>
<accession>A0A397SMB9</accession>
<keyword evidence="2" id="KW-0812">Transmembrane</keyword>
<proteinExistence type="predicted"/>